<protein>
    <submittedName>
        <fullName evidence="2">Uncharacterized protein</fullName>
    </submittedName>
</protein>
<reference evidence="2 3" key="1">
    <citation type="submission" date="2019-06" db="EMBL/GenBank/DDBJ databases">
        <title>Genome analyses of bacteria isolated from kimchi.</title>
        <authorList>
            <person name="Lee S."/>
            <person name="Ahn S."/>
            <person name="Roh S."/>
        </authorList>
    </citation>
    <scope>NUCLEOTIDE SEQUENCE [LARGE SCALE GENOMIC DNA]</scope>
    <source>
        <strain evidence="2 3">CBA3630</strain>
    </source>
</reference>
<feature type="transmembrane region" description="Helical" evidence="1">
    <location>
        <begin position="35"/>
        <end position="54"/>
    </location>
</feature>
<evidence type="ECO:0000313" key="2">
    <source>
        <dbReference type="EMBL" id="QEA42346.1"/>
    </source>
</evidence>
<sequence>MAPHIIYQAIPIGQQIHRAIKQPVMPDTAATIDNAAAFIIALLIIIVGLILLCFSERKTK</sequence>
<accession>A0A5B8T084</accession>
<dbReference type="RefSeq" id="WP_147651517.1">
    <property type="nucleotide sequence ID" value="NZ_CP042383.1"/>
</dbReference>
<keyword evidence="1" id="KW-0472">Membrane</keyword>
<evidence type="ECO:0000256" key="1">
    <source>
        <dbReference type="SAM" id="Phobius"/>
    </source>
</evidence>
<organism evidence="2 3">
    <name type="scientific">Leuconostoc pseudomesenteroides</name>
    <dbReference type="NCBI Taxonomy" id="33968"/>
    <lineage>
        <taxon>Bacteria</taxon>
        <taxon>Bacillati</taxon>
        <taxon>Bacillota</taxon>
        <taxon>Bacilli</taxon>
        <taxon>Lactobacillales</taxon>
        <taxon>Lactobacillaceae</taxon>
        <taxon>Leuconostoc</taxon>
    </lineage>
</organism>
<proteinExistence type="predicted"/>
<dbReference type="AlphaFoldDB" id="A0A5B8T084"/>
<keyword evidence="1" id="KW-1133">Transmembrane helix</keyword>
<name>A0A5B8T084_LEUPS</name>
<dbReference type="Proteomes" id="UP000321296">
    <property type="component" value="Chromosome"/>
</dbReference>
<gene>
    <name evidence="2" type="ORF">FGL85_07410</name>
</gene>
<keyword evidence="1" id="KW-0812">Transmembrane</keyword>
<dbReference type="KEGG" id="lpse:FGL85_07410"/>
<evidence type="ECO:0000313" key="3">
    <source>
        <dbReference type="Proteomes" id="UP000321296"/>
    </source>
</evidence>
<dbReference type="EMBL" id="CP042383">
    <property type="protein sequence ID" value="QEA42346.1"/>
    <property type="molecule type" value="Genomic_DNA"/>
</dbReference>